<dbReference type="AlphaFoldDB" id="A0A1T3C4G7"/>
<dbReference type="Proteomes" id="UP000191004">
    <property type="component" value="Unassembled WGS sequence"/>
</dbReference>
<dbReference type="CDD" id="cd06548">
    <property type="entry name" value="GH18_chitinase"/>
    <property type="match status" value="1"/>
</dbReference>
<feature type="region of interest" description="Disordered" evidence="12">
    <location>
        <begin position="26"/>
        <end position="162"/>
    </location>
</feature>
<comment type="catalytic activity">
    <reaction evidence="1">
        <text>Random endo-hydrolysis of N-acetyl-beta-D-glucosaminide (1-&gt;4)-beta-linkages in chitin and chitodextrins.</text>
        <dbReference type="EC" id="3.2.1.14"/>
    </reaction>
</comment>
<dbReference type="GO" id="GO:0005576">
    <property type="term" value="C:extracellular region"/>
    <property type="evidence" value="ECO:0007669"/>
    <property type="project" value="UniProtKB-SubCell"/>
</dbReference>
<comment type="similarity">
    <text evidence="3">Belongs to the glycosyl hydrolase 18 family. Chitinase class V subfamily.</text>
</comment>
<gene>
    <name evidence="15" type="ORF">A0O28_0111500</name>
</gene>
<dbReference type="SUPFAM" id="SSF54556">
    <property type="entry name" value="Chitinase insertion domain"/>
    <property type="match status" value="1"/>
</dbReference>
<keyword evidence="13" id="KW-0732">Signal</keyword>
<keyword evidence="7" id="KW-0146">Chitin degradation</keyword>
<accession>A0A1T3C4G7</accession>
<comment type="subcellular location">
    <subcellularLocation>
        <location evidence="2">Secreted</location>
    </subcellularLocation>
</comment>
<evidence type="ECO:0000313" key="16">
    <source>
        <dbReference type="Proteomes" id="UP000191004"/>
    </source>
</evidence>
<dbReference type="PANTHER" id="PTHR11177">
    <property type="entry name" value="CHITINASE"/>
    <property type="match status" value="1"/>
</dbReference>
<dbReference type="InterPro" id="IPR017853">
    <property type="entry name" value="GH"/>
</dbReference>
<evidence type="ECO:0000256" key="1">
    <source>
        <dbReference type="ARBA" id="ARBA00000822"/>
    </source>
</evidence>
<dbReference type="InterPro" id="IPR011583">
    <property type="entry name" value="Chitinase_II/V-like_cat"/>
</dbReference>
<dbReference type="EC" id="3.2.1.14" evidence="4"/>
<evidence type="ECO:0000256" key="5">
    <source>
        <dbReference type="ARBA" id="ARBA00022525"/>
    </source>
</evidence>
<evidence type="ECO:0000256" key="10">
    <source>
        <dbReference type="ARBA" id="ARBA00023326"/>
    </source>
</evidence>
<evidence type="ECO:0000256" key="11">
    <source>
        <dbReference type="RuleBase" id="RU000489"/>
    </source>
</evidence>
<evidence type="ECO:0000259" key="14">
    <source>
        <dbReference type="PROSITE" id="PS51910"/>
    </source>
</evidence>
<dbReference type="InterPro" id="IPR029070">
    <property type="entry name" value="Chitinase_insertion_sf"/>
</dbReference>
<dbReference type="GO" id="GO:0008061">
    <property type="term" value="F:chitin binding"/>
    <property type="evidence" value="ECO:0007669"/>
    <property type="project" value="InterPro"/>
</dbReference>
<dbReference type="PROSITE" id="PS01095">
    <property type="entry name" value="GH18_1"/>
    <property type="match status" value="1"/>
</dbReference>
<dbReference type="PROSITE" id="PS51910">
    <property type="entry name" value="GH18_2"/>
    <property type="match status" value="1"/>
</dbReference>
<dbReference type="Pfam" id="PF00704">
    <property type="entry name" value="Glyco_hydro_18"/>
    <property type="match status" value="1"/>
</dbReference>
<evidence type="ECO:0000256" key="8">
    <source>
        <dbReference type="ARBA" id="ARBA00023277"/>
    </source>
</evidence>
<protein>
    <recommendedName>
        <fullName evidence="4">chitinase</fullName>
        <ecNumber evidence="4">3.2.1.14</ecNumber>
    </recommendedName>
</protein>
<dbReference type="InterPro" id="IPR001579">
    <property type="entry name" value="Glyco_hydro_18_chit_AS"/>
</dbReference>
<dbReference type="InterPro" id="IPR001223">
    <property type="entry name" value="Glyco_hydro18_cat"/>
</dbReference>
<keyword evidence="6 11" id="KW-0378">Hydrolase</keyword>
<evidence type="ECO:0000256" key="2">
    <source>
        <dbReference type="ARBA" id="ARBA00004613"/>
    </source>
</evidence>
<keyword evidence="5" id="KW-0964">Secreted</keyword>
<keyword evidence="10" id="KW-0624">Polysaccharide degradation</keyword>
<evidence type="ECO:0000256" key="4">
    <source>
        <dbReference type="ARBA" id="ARBA00012729"/>
    </source>
</evidence>
<sequence>MFKLLCVVLPVVARVAVATPATLKARCDDPTAHPSPLTEPASNFPAADLPFDLPPIELEPIDPKDLESFGTDEPWLSIPPSLPNEPSPAPEDFGSPSSDFESPAPDFESPSPDFESPAPADFESPAWSPSQPSPPDSNPNFPGLSNTTDWDDSHSSRQGFSDSSRKKNVVYFTDWSIYKAGFLPQYLPTSDITHLLYAFAGIAPDGSVVSYDEWADEDKILGKRDVVHGAIEQVFLLKSKNRHMKTLLSIGGWTASQEGKFGPAIGSADGRRRFAESAVKFLADWGFDGLDIDYEYPETPEDAQNFVYLLREVRAALDNYAARHGQRYRYLLTVATSAGPDHYKILDLEAMDQYIDTWHLMAYDYAGSWDTVAGQQSNVFTDHQNPDSTKFSTDKAVDAYIRRGIDPSKIVLGLPLYGRSFENTDGLGKPYDGIGPGTIEPGVYLYRDLPRPGATVHVNRYTLSAYSYDPSARELVSFDNVETARLKAEYLQSKGLGGAVFWEASGDRAGEESLIRTLAREMGRLDYSTNMLSYPESRFSNIQNAS</sequence>
<evidence type="ECO:0000256" key="7">
    <source>
        <dbReference type="ARBA" id="ARBA00023024"/>
    </source>
</evidence>
<dbReference type="InterPro" id="IPR050314">
    <property type="entry name" value="Glycosyl_Hydrlase_18"/>
</dbReference>
<dbReference type="EMBL" id="LVVK01000030">
    <property type="protein sequence ID" value="OPB35984.1"/>
    <property type="molecule type" value="Genomic_DNA"/>
</dbReference>
<evidence type="ECO:0000256" key="6">
    <source>
        <dbReference type="ARBA" id="ARBA00022801"/>
    </source>
</evidence>
<organism evidence="15 16">
    <name type="scientific">Trichoderma guizhouense</name>
    <dbReference type="NCBI Taxonomy" id="1491466"/>
    <lineage>
        <taxon>Eukaryota</taxon>
        <taxon>Fungi</taxon>
        <taxon>Dikarya</taxon>
        <taxon>Ascomycota</taxon>
        <taxon>Pezizomycotina</taxon>
        <taxon>Sordariomycetes</taxon>
        <taxon>Hypocreomycetidae</taxon>
        <taxon>Hypocreales</taxon>
        <taxon>Hypocreaceae</taxon>
        <taxon>Trichoderma</taxon>
    </lineage>
</organism>
<dbReference type="FunFam" id="3.10.50.10:FF:000005">
    <property type="entry name" value="Endochitinase B1"/>
    <property type="match status" value="1"/>
</dbReference>
<evidence type="ECO:0000256" key="3">
    <source>
        <dbReference type="ARBA" id="ARBA00008682"/>
    </source>
</evidence>
<dbReference type="GO" id="GO:0008843">
    <property type="term" value="F:endochitinase activity"/>
    <property type="evidence" value="ECO:0007669"/>
    <property type="project" value="UniProtKB-EC"/>
</dbReference>
<evidence type="ECO:0000256" key="13">
    <source>
        <dbReference type="SAM" id="SignalP"/>
    </source>
</evidence>
<dbReference type="GO" id="GO:0000272">
    <property type="term" value="P:polysaccharide catabolic process"/>
    <property type="evidence" value="ECO:0007669"/>
    <property type="project" value="UniProtKB-KW"/>
</dbReference>
<keyword evidence="9 11" id="KW-0326">Glycosidase</keyword>
<comment type="caution">
    <text evidence="15">The sequence shown here is derived from an EMBL/GenBank/DDBJ whole genome shotgun (WGS) entry which is preliminary data.</text>
</comment>
<reference evidence="15 16" key="1">
    <citation type="submission" date="2016-04" db="EMBL/GenBank/DDBJ databases">
        <title>Multiple horizontal gene transfer events from other fungi enriched the ability of the initially mycotrophic fungus Trichoderma (Ascomycota) to feed on dead plant biomass.</title>
        <authorList>
            <person name="Atanasova L."/>
            <person name="Chenthamara K."/>
            <person name="Zhang J."/>
            <person name="Grujic M."/>
            <person name="Henrissat B."/>
            <person name="Kuo A."/>
            <person name="Aertz A."/>
            <person name="Salamov A."/>
            <person name="Lipzen A."/>
            <person name="Labutti K."/>
            <person name="Barry K."/>
            <person name="Miao Y."/>
            <person name="Rahimi M.J."/>
            <person name="Shen Q."/>
            <person name="Grigoriev I.V."/>
            <person name="Kubicek C.P."/>
            <person name="Druzhinina I.S."/>
        </authorList>
    </citation>
    <scope>NUCLEOTIDE SEQUENCE [LARGE SCALE GENOMIC DNA]</scope>
    <source>
        <strain evidence="15 16">NJAU 4742</strain>
    </source>
</reference>
<dbReference type="Gene3D" id="3.10.50.10">
    <property type="match status" value="1"/>
</dbReference>
<evidence type="ECO:0000256" key="9">
    <source>
        <dbReference type="ARBA" id="ARBA00023295"/>
    </source>
</evidence>
<dbReference type="SUPFAM" id="SSF51445">
    <property type="entry name" value="(Trans)glycosidases"/>
    <property type="match status" value="1"/>
</dbReference>
<dbReference type="GO" id="GO:0006032">
    <property type="term" value="P:chitin catabolic process"/>
    <property type="evidence" value="ECO:0007669"/>
    <property type="project" value="UniProtKB-KW"/>
</dbReference>
<dbReference type="PANTHER" id="PTHR11177:SF384">
    <property type="entry name" value="CHITINASE"/>
    <property type="match status" value="1"/>
</dbReference>
<evidence type="ECO:0000256" key="12">
    <source>
        <dbReference type="SAM" id="MobiDB-lite"/>
    </source>
</evidence>
<proteinExistence type="inferred from homology"/>
<dbReference type="SMART" id="SM00636">
    <property type="entry name" value="Glyco_18"/>
    <property type="match status" value="1"/>
</dbReference>
<keyword evidence="8" id="KW-0119">Carbohydrate metabolism</keyword>
<name>A0A1T3C4G7_9HYPO</name>
<dbReference type="OrthoDB" id="76388at2759"/>
<keyword evidence="16" id="KW-1185">Reference proteome</keyword>
<feature type="domain" description="GH18" evidence="14">
    <location>
        <begin position="166"/>
        <end position="525"/>
    </location>
</feature>
<feature type="compositionally biased region" description="Pro residues" evidence="12">
    <location>
        <begin position="80"/>
        <end position="89"/>
    </location>
</feature>
<feature type="chain" id="PRO_5012413807" description="chitinase" evidence="13">
    <location>
        <begin position="19"/>
        <end position="546"/>
    </location>
</feature>
<dbReference type="Gene3D" id="3.20.20.80">
    <property type="entry name" value="Glycosidases"/>
    <property type="match status" value="1"/>
</dbReference>
<evidence type="ECO:0000313" key="15">
    <source>
        <dbReference type="EMBL" id="OPB35984.1"/>
    </source>
</evidence>
<feature type="signal peptide" evidence="13">
    <location>
        <begin position="1"/>
        <end position="18"/>
    </location>
</feature>